<evidence type="ECO:0000313" key="2">
    <source>
        <dbReference type="Proteomes" id="UP000626220"/>
    </source>
</evidence>
<proteinExistence type="predicted"/>
<dbReference type="RefSeq" id="WP_189683132.1">
    <property type="nucleotide sequence ID" value="NZ_BNCJ01000050.1"/>
</dbReference>
<protein>
    <recommendedName>
        <fullName evidence="3">DUF1877 family protein</fullName>
    </recommendedName>
</protein>
<evidence type="ECO:0008006" key="3">
    <source>
        <dbReference type="Google" id="ProtNLM"/>
    </source>
</evidence>
<evidence type="ECO:0000313" key="1">
    <source>
        <dbReference type="EMBL" id="GHF75954.1"/>
    </source>
</evidence>
<dbReference type="AlphaFoldDB" id="A0A8J3H4C4"/>
<dbReference type="EMBL" id="BNCJ01000050">
    <property type="protein sequence ID" value="GHF75954.1"/>
    <property type="molecule type" value="Genomic_DNA"/>
</dbReference>
<reference evidence="1" key="2">
    <citation type="submission" date="2020-09" db="EMBL/GenBank/DDBJ databases">
        <authorList>
            <person name="Sun Q."/>
            <person name="Kim S."/>
        </authorList>
    </citation>
    <scope>NUCLEOTIDE SEQUENCE</scope>
    <source>
        <strain evidence="1">KCTC 42650</strain>
    </source>
</reference>
<comment type="caution">
    <text evidence="1">The sequence shown here is derived from an EMBL/GenBank/DDBJ whole genome shotgun (WGS) entry which is preliminary data.</text>
</comment>
<dbReference type="Proteomes" id="UP000626220">
    <property type="component" value="Unassembled WGS sequence"/>
</dbReference>
<keyword evidence="2" id="KW-1185">Reference proteome</keyword>
<sequence>MGLDIGFYRQDETEALGFRNHGDLFDMFIAQPHVRVEPYDDFYVTRPMVTAVLEEIEEEMTANGLPPPTLPDRDTIEFADLRSAIPREFFFGEPDDWVAALPFYRVLLAELLDDVRRDGCLICGWSA</sequence>
<gene>
    <name evidence="1" type="ORF">GCM10017056_52900</name>
</gene>
<name>A0A8J3H4C4_9RHOB</name>
<reference evidence="1" key="1">
    <citation type="journal article" date="2014" name="Int. J. Syst. Evol. Microbiol.">
        <title>Complete genome sequence of Corynebacterium casei LMG S-19264T (=DSM 44701T), isolated from a smear-ripened cheese.</title>
        <authorList>
            <consortium name="US DOE Joint Genome Institute (JGI-PGF)"/>
            <person name="Walter F."/>
            <person name="Albersmeier A."/>
            <person name="Kalinowski J."/>
            <person name="Ruckert C."/>
        </authorList>
    </citation>
    <scope>NUCLEOTIDE SEQUENCE</scope>
    <source>
        <strain evidence="1">KCTC 42650</strain>
    </source>
</reference>
<accession>A0A8J3H4C4</accession>
<organism evidence="1 2">
    <name type="scientific">Seohaeicola zhoushanensis</name>
    <dbReference type="NCBI Taxonomy" id="1569283"/>
    <lineage>
        <taxon>Bacteria</taxon>
        <taxon>Pseudomonadati</taxon>
        <taxon>Pseudomonadota</taxon>
        <taxon>Alphaproteobacteria</taxon>
        <taxon>Rhodobacterales</taxon>
        <taxon>Roseobacteraceae</taxon>
        <taxon>Seohaeicola</taxon>
    </lineage>
</organism>